<comment type="caution">
    <text evidence="1">The sequence shown here is derived from an EMBL/GenBank/DDBJ whole genome shotgun (WGS) entry which is preliminary data.</text>
</comment>
<reference evidence="1" key="1">
    <citation type="journal article" date="2023" name="Mol. Phylogenet. Evol.">
        <title>Genome-scale phylogeny and comparative genomics of the fungal order Sordariales.</title>
        <authorList>
            <person name="Hensen N."/>
            <person name="Bonometti L."/>
            <person name="Westerberg I."/>
            <person name="Brannstrom I.O."/>
            <person name="Guillou S."/>
            <person name="Cros-Aarteil S."/>
            <person name="Calhoun S."/>
            <person name="Haridas S."/>
            <person name="Kuo A."/>
            <person name="Mondo S."/>
            <person name="Pangilinan J."/>
            <person name="Riley R."/>
            <person name="LaButti K."/>
            <person name="Andreopoulos B."/>
            <person name="Lipzen A."/>
            <person name="Chen C."/>
            <person name="Yan M."/>
            <person name="Daum C."/>
            <person name="Ng V."/>
            <person name="Clum A."/>
            <person name="Steindorff A."/>
            <person name="Ohm R.A."/>
            <person name="Martin F."/>
            <person name="Silar P."/>
            <person name="Natvig D.O."/>
            <person name="Lalanne C."/>
            <person name="Gautier V."/>
            <person name="Ament-Velasquez S.L."/>
            <person name="Kruys A."/>
            <person name="Hutchinson M.I."/>
            <person name="Powell A.J."/>
            <person name="Barry K."/>
            <person name="Miller A.N."/>
            <person name="Grigoriev I.V."/>
            <person name="Debuchy R."/>
            <person name="Gladieux P."/>
            <person name="Hiltunen Thoren M."/>
            <person name="Johannesson H."/>
        </authorList>
    </citation>
    <scope>NUCLEOTIDE SEQUENCE</scope>
    <source>
        <strain evidence="1">CBS 731.68</strain>
    </source>
</reference>
<name>A0AAN6Z8I7_9PEZI</name>
<protein>
    <submittedName>
        <fullName evidence="1">Uncharacterized protein</fullName>
    </submittedName>
</protein>
<accession>A0AAN6Z8I7</accession>
<dbReference type="EMBL" id="MU853223">
    <property type="protein sequence ID" value="KAK4128558.1"/>
    <property type="molecule type" value="Genomic_DNA"/>
</dbReference>
<evidence type="ECO:0000313" key="2">
    <source>
        <dbReference type="Proteomes" id="UP001302602"/>
    </source>
</evidence>
<dbReference type="GeneID" id="87827676"/>
<dbReference type="AlphaFoldDB" id="A0AAN6Z8I7"/>
<organism evidence="1 2">
    <name type="scientific">Parathielavia appendiculata</name>
    <dbReference type="NCBI Taxonomy" id="2587402"/>
    <lineage>
        <taxon>Eukaryota</taxon>
        <taxon>Fungi</taxon>
        <taxon>Dikarya</taxon>
        <taxon>Ascomycota</taxon>
        <taxon>Pezizomycotina</taxon>
        <taxon>Sordariomycetes</taxon>
        <taxon>Sordariomycetidae</taxon>
        <taxon>Sordariales</taxon>
        <taxon>Chaetomiaceae</taxon>
        <taxon>Parathielavia</taxon>
    </lineage>
</organism>
<evidence type="ECO:0000313" key="1">
    <source>
        <dbReference type="EMBL" id="KAK4128558.1"/>
    </source>
</evidence>
<dbReference type="Proteomes" id="UP001302602">
    <property type="component" value="Unassembled WGS sequence"/>
</dbReference>
<reference evidence="1" key="2">
    <citation type="submission" date="2023-05" db="EMBL/GenBank/DDBJ databases">
        <authorList>
            <consortium name="Lawrence Berkeley National Laboratory"/>
            <person name="Steindorff A."/>
            <person name="Hensen N."/>
            <person name="Bonometti L."/>
            <person name="Westerberg I."/>
            <person name="Brannstrom I.O."/>
            <person name="Guillou S."/>
            <person name="Cros-Aarteil S."/>
            <person name="Calhoun S."/>
            <person name="Haridas S."/>
            <person name="Kuo A."/>
            <person name="Mondo S."/>
            <person name="Pangilinan J."/>
            <person name="Riley R."/>
            <person name="Labutti K."/>
            <person name="Andreopoulos B."/>
            <person name="Lipzen A."/>
            <person name="Chen C."/>
            <person name="Yanf M."/>
            <person name="Daum C."/>
            <person name="Ng V."/>
            <person name="Clum A."/>
            <person name="Ohm R."/>
            <person name="Martin F."/>
            <person name="Silar P."/>
            <person name="Natvig D."/>
            <person name="Lalanne C."/>
            <person name="Gautier V."/>
            <person name="Ament-Velasquez S.L."/>
            <person name="Kruys A."/>
            <person name="Hutchinson M.I."/>
            <person name="Powell A.J."/>
            <person name="Barry K."/>
            <person name="Miller A.N."/>
            <person name="Grigoriev I.V."/>
            <person name="Debuchy R."/>
            <person name="Gladieux P."/>
            <person name="Thoren M.H."/>
            <person name="Johannesson H."/>
        </authorList>
    </citation>
    <scope>NUCLEOTIDE SEQUENCE</scope>
    <source>
        <strain evidence="1">CBS 731.68</strain>
    </source>
</reference>
<gene>
    <name evidence="1" type="ORF">N657DRAFT_629636</name>
</gene>
<proteinExistence type="predicted"/>
<sequence length="529" mass="58008">MQTRKSLVGRAWVDKSLKRAARLVGAVTVNLDLTRSAPAQFQQAAIDRVRECLAPETRRQRPSPADVEHDSAVIVASRSLAAWLHDDGFVSHMLAAAGLTHACSKELTVLTAAVDEVPRYDARLDLFGSSEGISVLRGVGRTLMPYPFDPPSAKRSSRPPSLRISLPPTYWPGRLTVEVPLANTVFANGSPHTLYASRWRSDSGSAPTLAERFERRYQSINLTRDDLGFHDRSFSTVIGNLIPVTTPRKVLGSLGNIVSQIEIDGQSAPASKELESIVPSLLEQRRRLQGENQPVGPVGVWALTIPHRYMEARLPTLAPLQLNEYRPEDELRLARAAADELDWFIAARCRFHRVLSGGGGWGAKRGLLSLDPQTSLATDESQNLENFIRSFEGNAGGIVKPGTFVQFFVEAANPTREGLEAPSPRRWGPGWNSDTVTTVFGTSGAALNASPLDVVNSCPSLFGAISTEGVYVFKSDIRQSTKLDVPRSYLLSHQRFPGPPMENRTRVVPPTQKVQDAVPVLDVDQYEHT</sequence>
<keyword evidence="2" id="KW-1185">Reference proteome</keyword>
<dbReference type="RefSeq" id="XP_062652329.1">
    <property type="nucleotide sequence ID" value="XM_062790907.1"/>
</dbReference>